<accession>A0ABV8QWI7</accession>
<dbReference type="RefSeq" id="WP_379710630.1">
    <property type="nucleotide sequence ID" value="NZ_JBHSCZ010000003.1"/>
</dbReference>
<evidence type="ECO:0000256" key="1">
    <source>
        <dbReference type="ARBA" id="ARBA00005791"/>
    </source>
</evidence>
<comment type="similarity">
    <text evidence="1">Belongs to the thioredoxin family. DsbA subfamily.</text>
</comment>
<feature type="region of interest" description="Disordered" evidence="6">
    <location>
        <begin position="208"/>
        <end position="237"/>
    </location>
</feature>
<sequence>MAFKKEVVEIIEPKDVFVGNAKAAITLEEFGEYESEVCAKANEIVKRLLVEYDGVIRFNFRHFPLTNVHQRSLKAGEAAVATAQDGKFWEMHNILFANRKNLGTTSLKLYSKEAGVNNKRFLDDLVNATYGWQVQGDLREGIDRGVKEVPTFFVNGERIAKATYEDIKKGIEDAIKKLGKKPAAKAAPKAAAIVEEKVVAKVVAKAAKAPEKVSATKEKAPTAKAKAPAKATAKQRA</sequence>
<dbReference type="InterPro" id="IPR036249">
    <property type="entry name" value="Thioredoxin-like_sf"/>
</dbReference>
<organism evidence="8 9">
    <name type="scientific">Ferruginibacter yonginensis</name>
    <dbReference type="NCBI Taxonomy" id="1310416"/>
    <lineage>
        <taxon>Bacteria</taxon>
        <taxon>Pseudomonadati</taxon>
        <taxon>Bacteroidota</taxon>
        <taxon>Chitinophagia</taxon>
        <taxon>Chitinophagales</taxon>
        <taxon>Chitinophagaceae</taxon>
        <taxon>Ferruginibacter</taxon>
    </lineage>
</organism>
<evidence type="ECO:0000313" key="8">
    <source>
        <dbReference type="EMBL" id="MFC4263698.1"/>
    </source>
</evidence>
<dbReference type="PANTHER" id="PTHR13887:SF14">
    <property type="entry name" value="DISULFIDE BOND FORMATION PROTEIN D"/>
    <property type="match status" value="1"/>
</dbReference>
<dbReference type="PANTHER" id="PTHR13887">
    <property type="entry name" value="GLUTATHIONE S-TRANSFERASE KAPPA"/>
    <property type="match status" value="1"/>
</dbReference>
<evidence type="ECO:0000256" key="3">
    <source>
        <dbReference type="ARBA" id="ARBA00023002"/>
    </source>
</evidence>
<evidence type="ECO:0000256" key="6">
    <source>
        <dbReference type="SAM" id="MobiDB-lite"/>
    </source>
</evidence>
<reference evidence="9" key="1">
    <citation type="journal article" date="2019" name="Int. J. Syst. Evol. Microbiol.">
        <title>The Global Catalogue of Microorganisms (GCM) 10K type strain sequencing project: providing services to taxonomists for standard genome sequencing and annotation.</title>
        <authorList>
            <consortium name="The Broad Institute Genomics Platform"/>
            <consortium name="The Broad Institute Genome Sequencing Center for Infectious Disease"/>
            <person name="Wu L."/>
            <person name="Ma J."/>
        </authorList>
    </citation>
    <scope>NUCLEOTIDE SEQUENCE [LARGE SCALE GENOMIC DNA]</scope>
    <source>
        <strain evidence="9">CECT 8289</strain>
    </source>
</reference>
<name>A0ABV8QWI7_9BACT</name>
<keyword evidence="2" id="KW-0732">Signal</keyword>
<dbReference type="SUPFAM" id="SSF52833">
    <property type="entry name" value="Thioredoxin-like"/>
    <property type="match status" value="1"/>
</dbReference>
<gene>
    <name evidence="8" type="ORF">ACFOWM_12455</name>
</gene>
<feature type="compositionally biased region" description="Low complexity" evidence="6">
    <location>
        <begin position="222"/>
        <end position="237"/>
    </location>
</feature>
<feature type="compositionally biased region" description="Basic and acidic residues" evidence="6">
    <location>
        <begin position="208"/>
        <end position="221"/>
    </location>
</feature>
<proteinExistence type="inferred from homology"/>
<dbReference type="Proteomes" id="UP001595907">
    <property type="component" value="Unassembled WGS sequence"/>
</dbReference>
<protein>
    <submittedName>
        <fullName evidence="8">DsbA family protein</fullName>
    </submittedName>
</protein>
<evidence type="ECO:0000259" key="7">
    <source>
        <dbReference type="Pfam" id="PF13462"/>
    </source>
</evidence>
<dbReference type="Pfam" id="PF13462">
    <property type="entry name" value="Thioredoxin_4"/>
    <property type="match status" value="1"/>
</dbReference>
<keyword evidence="9" id="KW-1185">Reference proteome</keyword>
<keyword evidence="3" id="KW-0560">Oxidoreductase</keyword>
<keyword evidence="5" id="KW-0676">Redox-active center</keyword>
<dbReference type="InterPro" id="IPR012336">
    <property type="entry name" value="Thioredoxin-like_fold"/>
</dbReference>
<dbReference type="EMBL" id="JBHSCZ010000003">
    <property type="protein sequence ID" value="MFC4263698.1"/>
    <property type="molecule type" value="Genomic_DNA"/>
</dbReference>
<feature type="domain" description="Thioredoxin-like fold" evidence="7">
    <location>
        <begin position="13"/>
        <end position="173"/>
    </location>
</feature>
<dbReference type="Gene3D" id="3.40.30.10">
    <property type="entry name" value="Glutaredoxin"/>
    <property type="match status" value="1"/>
</dbReference>
<evidence type="ECO:0000256" key="4">
    <source>
        <dbReference type="ARBA" id="ARBA00023157"/>
    </source>
</evidence>
<keyword evidence="4" id="KW-1015">Disulfide bond</keyword>
<evidence type="ECO:0000256" key="5">
    <source>
        <dbReference type="ARBA" id="ARBA00023284"/>
    </source>
</evidence>
<comment type="caution">
    <text evidence="8">The sequence shown here is derived from an EMBL/GenBank/DDBJ whole genome shotgun (WGS) entry which is preliminary data.</text>
</comment>
<evidence type="ECO:0000313" key="9">
    <source>
        <dbReference type="Proteomes" id="UP001595907"/>
    </source>
</evidence>
<evidence type="ECO:0000256" key="2">
    <source>
        <dbReference type="ARBA" id="ARBA00022729"/>
    </source>
</evidence>